<dbReference type="GO" id="GO:0071949">
    <property type="term" value="F:FAD binding"/>
    <property type="evidence" value="ECO:0007669"/>
    <property type="project" value="InterPro"/>
</dbReference>
<protein>
    <submittedName>
        <fullName evidence="7">Monooxygenase</fullName>
    </submittedName>
</protein>
<evidence type="ECO:0000313" key="7">
    <source>
        <dbReference type="EMBL" id="AWM76819.1"/>
    </source>
</evidence>
<evidence type="ECO:0000256" key="2">
    <source>
        <dbReference type="ARBA" id="ARBA00022630"/>
    </source>
</evidence>
<evidence type="ECO:0000256" key="3">
    <source>
        <dbReference type="ARBA" id="ARBA00022827"/>
    </source>
</evidence>
<keyword evidence="2" id="KW-0285">Flavoprotein</keyword>
<dbReference type="PANTHER" id="PTHR13789">
    <property type="entry name" value="MONOOXYGENASE"/>
    <property type="match status" value="1"/>
</dbReference>
<name>A0A2Z3HVL4_9CAUL</name>
<sequence>MAGAAPPPPLTALVVGAGVGGLTTALALARTGVAVTVVEQAGTLGEVGAGLQVSPNASRALFSLGLEAGLSAQAFRPEAVEARGWRRGQTISRAPLGDAALQKYGFPYLHMHRADLVAVLGAACEAEPRITLRLGQAVAACPRDGTPALVLASGERLEADVLVGADGIRSLVRQALFGPAAPRFTGNVAWRGLVPAEKLKEAGIGPVASLWMGPGAHFVHYYVRGGTLVNFVGVVERDDWREESWSSRGTAEDLRRDFAGWHPTVRRIVEAAPEDACFRWALFDRDPLPKWSRGAVTLLGDACHPTLPFMAQGACMAIEDAAVLAACLSGRAVNEVPAALERYEALRRPRTAAIQAGSRRNAAIYHLRPPFSWARNLAMQAGLGMGSTMDDLYSYDALAAAGEH</sequence>
<accession>A0A2Z3HVL4</accession>
<dbReference type="SUPFAM" id="SSF51905">
    <property type="entry name" value="FAD/NAD(P)-binding domain"/>
    <property type="match status" value="1"/>
</dbReference>
<keyword evidence="8" id="KW-1185">Reference proteome</keyword>
<dbReference type="KEGG" id="phb:HYN04_03000"/>
<feature type="domain" description="FAD-binding" evidence="6">
    <location>
        <begin position="12"/>
        <end position="354"/>
    </location>
</feature>
<dbReference type="SUPFAM" id="SSF54373">
    <property type="entry name" value="FAD-linked reductases, C-terminal domain"/>
    <property type="match status" value="1"/>
</dbReference>
<proteinExistence type="predicted"/>
<evidence type="ECO:0000256" key="1">
    <source>
        <dbReference type="ARBA" id="ARBA00001974"/>
    </source>
</evidence>
<comment type="cofactor">
    <cofactor evidence="1">
        <name>FAD</name>
        <dbReference type="ChEBI" id="CHEBI:57692"/>
    </cofactor>
</comment>
<dbReference type="InterPro" id="IPR002938">
    <property type="entry name" value="FAD-bd"/>
</dbReference>
<dbReference type="AlphaFoldDB" id="A0A2Z3HVL4"/>
<dbReference type="RefSeq" id="WP_110449388.1">
    <property type="nucleotide sequence ID" value="NZ_CP029479.1"/>
</dbReference>
<dbReference type="Pfam" id="PF01494">
    <property type="entry name" value="FAD_binding_3"/>
    <property type="match status" value="1"/>
</dbReference>
<evidence type="ECO:0000313" key="8">
    <source>
        <dbReference type="Proteomes" id="UP000247763"/>
    </source>
</evidence>
<dbReference type="OrthoDB" id="4230779at2"/>
<dbReference type="GO" id="GO:0004497">
    <property type="term" value="F:monooxygenase activity"/>
    <property type="evidence" value="ECO:0007669"/>
    <property type="project" value="UniProtKB-KW"/>
</dbReference>
<dbReference type="EMBL" id="CP029479">
    <property type="protein sequence ID" value="AWM76819.1"/>
    <property type="molecule type" value="Genomic_DNA"/>
</dbReference>
<evidence type="ECO:0000256" key="5">
    <source>
        <dbReference type="ARBA" id="ARBA00023033"/>
    </source>
</evidence>
<keyword evidence="5 7" id="KW-0503">Monooxygenase</keyword>
<dbReference type="Proteomes" id="UP000247763">
    <property type="component" value="Chromosome"/>
</dbReference>
<keyword evidence="3" id="KW-0274">FAD</keyword>
<evidence type="ECO:0000259" key="6">
    <source>
        <dbReference type="Pfam" id="PF01494"/>
    </source>
</evidence>
<dbReference type="PRINTS" id="PR00420">
    <property type="entry name" value="RNGMNOXGNASE"/>
</dbReference>
<reference evidence="8" key="1">
    <citation type="submission" date="2018-05" db="EMBL/GenBank/DDBJ databases">
        <title>Genome sequencing of Phenylobacterium sp. HYN0004.</title>
        <authorList>
            <person name="Yi H."/>
            <person name="Baek C."/>
        </authorList>
    </citation>
    <scope>NUCLEOTIDE SEQUENCE [LARGE SCALE GENOMIC DNA]</scope>
    <source>
        <strain evidence="8">HYN0004</strain>
    </source>
</reference>
<evidence type="ECO:0000256" key="4">
    <source>
        <dbReference type="ARBA" id="ARBA00023002"/>
    </source>
</evidence>
<keyword evidence="4" id="KW-0560">Oxidoreductase</keyword>
<gene>
    <name evidence="7" type="ORF">HYN04_03000</name>
</gene>
<dbReference type="InterPro" id="IPR050493">
    <property type="entry name" value="FAD-dep_Monooxygenase_BioMet"/>
</dbReference>
<dbReference type="Gene3D" id="3.50.50.60">
    <property type="entry name" value="FAD/NAD(P)-binding domain"/>
    <property type="match status" value="1"/>
</dbReference>
<dbReference type="InterPro" id="IPR036188">
    <property type="entry name" value="FAD/NAD-bd_sf"/>
</dbReference>
<organism evidence="7 8">
    <name type="scientific">Phenylobacterium parvum</name>
    <dbReference type="NCBI Taxonomy" id="2201350"/>
    <lineage>
        <taxon>Bacteria</taxon>
        <taxon>Pseudomonadati</taxon>
        <taxon>Pseudomonadota</taxon>
        <taxon>Alphaproteobacteria</taxon>
        <taxon>Caulobacterales</taxon>
        <taxon>Caulobacteraceae</taxon>
        <taxon>Phenylobacterium</taxon>
    </lineage>
</organism>
<dbReference type="PANTHER" id="PTHR13789:SF318">
    <property type="entry name" value="GERANYLGERANYL DIPHOSPHATE REDUCTASE"/>
    <property type="match status" value="1"/>
</dbReference>